<keyword evidence="1" id="KW-0812">Transmembrane</keyword>
<sequence>MASKSLAACVSAANHNAFKVSHTVLCRERGEADAFGGHMRGRGCSEVVRQGLLRVGREDVAGSGLVHSADHRDIAWAAFRLRGTFVTFHYAGALLIRAAVYLVYFARLRRLAQREIV</sequence>
<dbReference type="Proteomes" id="UP001497744">
    <property type="component" value="Unassembled WGS sequence"/>
</dbReference>
<feature type="transmembrane region" description="Helical" evidence="1">
    <location>
        <begin position="88"/>
        <end position="106"/>
    </location>
</feature>
<accession>A0AAV4M254</accession>
<keyword evidence="3" id="KW-1185">Reference proteome</keyword>
<protein>
    <submittedName>
        <fullName evidence="2">NADH-quinone oxidoreductase subunit L</fullName>
    </submittedName>
</protein>
<name>A0AAV4M254_BABCB</name>
<reference evidence="2 3" key="1">
    <citation type="submission" date="2021-06" db="EMBL/GenBank/DDBJ databases">
        <title>Genome sequence of Babesia caballi.</title>
        <authorList>
            <person name="Yamagishi J."/>
            <person name="Kidaka T."/>
            <person name="Ochi A."/>
        </authorList>
    </citation>
    <scope>NUCLEOTIDE SEQUENCE [LARGE SCALE GENOMIC DNA]</scope>
    <source>
        <strain evidence="2">USDA-D6B2</strain>
    </source>
</reference>
<keyword evidence="1" id="KW-1133">Transmembrane helix</keyword>
<dbReference type="GeneID" id="94197590"/>
<keyword evidence="1" id="KW-0472">Membrane</keyword>
<evidence type="ECO:0000256" key="1">
    <source>
        <dbReference type="SAM" id="Phobius"/>
    </source>
</evidence>
<dbReference type="EMBL" id="BPLF01000006">
    <property type="protein sequence ID" value="GIX66109.1"/>
    <property type="molecule type" value="Genomic_DNA"/>
</dbReference>
<comment type="caution">
    <text evidence="2">The sequence shown here is derived from an EMBL/GenBank/DDBJ whole genome shotgun (WGS) entry which is preliminary data.</text>
</comment>
<evidence type="ECO:0000313" key="3">
    <source>
        <dbReference type="Proteomes" id="UP001497744"/>
    </source>
</evidence>
<dbReference type="AlphaFoldDB" id="A0AAV4M254"/>
<proteinExistence type="predicted"/>
<organism evidence="2 3">
    <name type="scientific">Babesia caballi</name>
    <dbReference type="NCBI Taxonomy" id="5871"/>
    <lineage>
        <taxon>Eukaryota</taxon>
        <taxon>Sar</taxon>
        <taxon>Alveolata</taxon>
        <taxon>Apicomplexa</taxon>
        <taxon>Aconoidasida</taxon>
        <taxon>Piroplasmida</taxon>
        <taxon>Babesiidae</taxon>
        <taxon>Babesia</taxon>
    </lineage>
</organism>
<dbReference type="RefSeq" id="XP_067718178.1">
    <property type="nucleotide sequence ID" value="XM_067862077.1"/>
</dbReference>
<gene>
    <name evidence="2" type="ORF">BcabD6B2_55450</name>
</gene>
<evidence type="ECO:0000313" key="2">
    <source>
        <dbReference type="EMBL" id="GIX66109.1"/>
    </source>
</evidence>